<dbReference type="GO" id="GO:0005886">
    <property type="term" value="C:plasma membrane"/>
    <property type="evidence" value="ECO:0007669"/>
    <property type="project" value="UniProtKB-SubCell"/>
</dbReference>
<dbReference type="PANTHER" id="PTHR28259">
    <property type="entry name" value="FLUORIDE EXPORT PROTEIN 1-RELATED"/>
    <property type="match status" value="1"/>
</dbReference>
<name>A0A7G9Y4L5_9EURY</name>
<dbReference type="PANTHER" id="PTHR28259:SF1">
    <property type="entry name" value="FLUORIDE EXPORT PROTEIN 1-RELATED"/>
    <property type="match status" value="1"/>
</dbReference>
<evidence type="ECO:0000256" key="6">
    <source>
        <dbReference type="ARBA" id="ARBA00035120"/>
    </source>
</evidence>
<dbReference type="AlphaFoldDB" id="A0A7G9Y4L5"/>
<feature type="transmembrane region" description="Helical" evidence="8">
    <location>
        <begin position="32"/>
        <end position="54"/>
    </location>
</feature>
<evidence type="ECO:0000256" key="4">
    <source>
        <dbReference type="ARBA" id="ARBA00022989"/>
    </source>
</evidence>
<sequence>MSKLLFIAIGGAIGALLRYVLSGVAYKYIGSGFAWGTLCVNLLGAFAIGILWGLSEKTTISSDFRTFTFIGILGSFTTFSTYGLETFNLFRDGEIKLTLANVLITNVLGIALVLSGFIASKYLTIFIDRRL</sequence>
<keyword evidence="3 8" id="KW-0812">Transmembrane</keyword>
<dbReference type="Pfam" id="PF02537">
    <property type="entry name" value="CRCB"/>
    <property type="match status" value="1"/>
</dbReference>
<keyword evidence="2 8" id="KW-1003">Cell membrane</keyword>
<dbReference type="GO" id="GO:0062054">
    <property type="term" value="F:fluoride channel activity"/>
    <property type="evidence" value="ECO:0007669"/>
    <property type="project" value="UniProtKB-UniRule"/>
</dbReference>
<comment type="catalytic activity">
    <reaction evidence="7">
        <text>fluoride(in) = fluoride(out)</text>
        <dbReference type="Rhea" id="RHEA:76159"/>
        <dbReference type="ChEBI" id="CHEBI:17051"/>
    </reaction>
    <physiologicalReaction direction="left-to-right" evidence="7">
        <dbReference type="Rhea" id="RHEA:76160"/>
    </physiologicalReaction>
</comment>
<protein>
    <recommendedName>
        <fullName evidence="8">Fluoride-specific ion channel FluC</fullName>
    </recommendedName>
</protein>
<comment type="activity regulation">
    <text evidence="8">Na(+) is not transported, but it plays an essential structural role and its presence is essential for fluoride channel function.</text>
</comment>
<evidence type="ECO:0000256" key="5">
    <source>
        <dbReference type="ARBA" id="ARBA00023136"/>
    </source>
</evidence>
<dbReference type="EMBL" id="MT630782">
    <property type="protein sequence ID" value="QNO42949.1"/>
    <property type="molecule type" value="Genomic_DNA"/>
</dbReference>
<feature type="transmembrane region" description="Helical" evidence="8">
    <location>
        <begin position="66"/>
        <end position="84"/>
    </location>
</feature>
<accession>A0A7G9Y4L5</accession>
<keyword evidence="4 8" id="KW-1133">Transmembrane helix</keyword>
<dbReference type="HAMAP" id="MF_00454">
    <property type="entry name" value="FluC"/>
    <property type="match status" value="1"/>
</dbReference>
<dbReference type="GO" id="GO:0046872">
    <property type="term" value="F:metal ion binding"/>
    <property type="evidence" value="ECO:0007669"/>
    <property type="project" value="UniProtKB-KW"/>
</dbReference>
<organism evidence="9">
    <name type="scientific">Candidatus Methanogaster sp. ANME-2c ERB4</name>
    <dbReference type="NCBI Taxonomy" id="2759911"/>
    <lineage>
        <taxon>Archaea</taxon>
        <taxon>Methanobacteriati</taxon>
        <taxon>Methanobacteriota</taxon>
        <taxon>Stenosarchaea group</taxon>
        <taxon>Methanomicrobia</taxon>
        <taxon>Methanosarcinales</taxon>
        <taxon>ANME-2 cluster</taxon>
        <taxon>Candidatus Methanogasteraceae</taxon>
        <taxon>Candidatus Methanogaster</taxon>
    </lineage>
</organism>
<keyword evidence="5 8" id="KW-0472">Membrane</keyword>
<evidence type="ECO:0000313" key="9">
    <source>
        <dbReference type="EMBL" id="QNO42949.1"/>
    </source>
</evidence>
<evidence type="ECO:0000256" key="1">
    <source>
        <dbReference type="ARBA" id="ARBA00004651"/>
    </source>
</evidence>
<gene>
    <name evidence="8 9" type="primary">crcB</name>
    <name evidence="8" type="synonym">fluC</name>
    <name evidence="9" type="ORF">IHLAGKGC_00005</name>
</gene>
<keyword evidence="8" id="KW-0479">Metal-binding</keyword>
<keyword evidence="8" id="KW-0407">Ion channel</keyword>
<comment type="subcellular location">
    <subcellularLocation>
        <location evidence="1 8">Cell membrane</location>
        <topology evidence="1 8">Multi-pass membrane protein</topology>
    </subcellularLocation>
</comment>
<keyword evidence="8" id="KW-0915">Sodium</keyword>
<evidence type="ECO:0000256" key="3">
    <source>
        <dbReference type="ARBA" id="ARBA00022692"/>
    </source>
</evidence>
<dbReference type="NCBIfam" id="TIGR00494">
    <property type="entry name" value="crcB"/>
    <property type="match status" value="1"/>
</dbReference>
<comment type="function">
    <text evidence="8">Fluoride-specific ion channel. Important for reducing fluoride concentration in the cell, thus reducing its toxicity.</text>
</comment>
<proteinExistence type="inferred from homology"/>
<keyword evidence="8" id="KW-0406">Ion transport</keyword>
<evidence type="ECO:0000256" key="2">
    <source>
        <dbReference type="ARBA" id="ARBA00022475"/>
    </source>
</evidence>
<evidence type="ECO:0000256" key="8">
    <source>
        <dbReference type="HAMAP-Rule" id="MF_00454"/>
    </source>
</evidence>
<keyword evidence="8" id="KW-0813">Transport</keyword>
<dbReference type="InterPro" id="IPR003691">
    <property type="entry name" value="FluC"/>
</dbReference>
<dbReference type="GO" id="GO:0140114">
    <property type="term" value="P:cellular detoxification of fluoride"/>
    <property type="evidence" value="ECO:0007669"/>
    <property type="project" value="UniProtKB-UniRule"/>
</dbReference>
<reference evidence="9" key="1">
    <citation type="submission" date="2020-06" db="EMBL/GenBank/DDBJ databases">
        <title>Unique genomic features of the anaerobic methanotrophic archaea.</title>
        <authorList>
            <person name="Chadwick G.L."/>
            <person name="Skennerton C.T."/>
            <person name="Laso-Perez R."/>
            <person name="Leu A.O."/>
            <person name="Speth D.R."/>
            <person name="Yu H."/>
            <person name="Morgan-Lang C."/>
            <person name="Hatzenpichler R."/>
            <person name="Goudeau D."/>
            <person name="Malmstrom R."/>
            <person name="Brazelton W.J."/>
            <person name="Woyke T."/>
            <person name="Hallam S.J."/>
            <person name="Tyson G.W."/>
            <person name="Wegener G."/>
            <person name="Boetius A."/>
            <person name="Orphan V."/>
        </authorList>
    </citation>
    <scope>NUCLEOTIDE SEQUENCE</scope>
</reference>
<comment type="similarity">
    <text evidence="6 8">Belongs to the fluoride channel Fluc/FEX (TC 1.A.43) family.</text>
</comment>
<feature type="transmembrane region" description="Helical" evidence="8">
    <location>
        <begin position="104"/>
        <end position="127"/>
    </location>
</feature>
<evidence type="ECO:0000256" key="7">
    <source>
        <dbReference type="ARBA" id="ARBA00035585"/>
    </source>
</evidence>
<feature type="binding site" evidence="8">
    <location>
        <position position="77"/>
    </location>
    <ligand>
        <name>Na(+)</name>
        <dbReference type="ChEBI" id="CHEBI:29101"/>
        <note>structural</note>
    </ligand>
</feature>
<feature type="binding site" evidence="8">
    <location>
        <position position="74"/>
    </location>
    <ligand>
        <name>Na(+)</name>
        <dbReference type="ChEBI" id="CHEBI:29101"/>
        <note>structural</note>
    </ligand>
</feature>